<feature type="chain" id="PRO_5027677195" description="DUF5667 domain-containing protein" evidence="1">
    <location>
        <begin position="19"/>
        <end position="175"/>
    </location>
</feature>
<protein>
    <recommendedName>
        <fullName evidence="3">DUF5667 domain-containing protein</fullName>
    </recommendedName>
</protein>
<accession>A0A7C3WLY8</accession>
<keyword evidence="1" id="KW-0732">Signal</keyword>
<organism evidence="2">
    <name type="scientific">Dictyoglomus turgidum</name>
    <dbReference type="NCBI Taxonomy" id="513050"/>
    <lineage>
        <taxon>Bacteria</taxon>
        <taxon>Pseudomonadati</taxon>
        <taxon>Dictyoglomota</taxon>
        <taxon>Dictyoglomia</taxon>
        <taxon>Dictyoglomales</taxon>
        <taxon>Dictyoglomaceae</taxon>
        <taxon>Dictyoglomus</taxon>
    </lineage>
</organism>
<sequence>MKKLLFLIFFVFVSCVSANKVVTAVDKITLVSGNILISVYLDTYKWVNSAEGTKAICEPLLKEHEAGIKDGSYTEEDLKRDCLSRVRSFEEQFDKALTIAADSLRTVEHANSVAKAASGIGKEDAIKRVLDSVVAAIKAVQDIKRVLQDFGVPIPELLDKLINSLANIADLWDKE</sequence>
<feature type="signal peptide" evidence="1">
    <location>
        <begin position="1"/>
        <end position="18"/>
    </location>
</feature>
<dbReference type="AlphaFoldDB" id="A0A7C3WLY8"/>
<dbReference type="PROSITE" id="PS51257">
    <property type="entry name" value="PROKAR_LIPOPROTEIN"/>
    <property type="match status" value="1"/>
</dbReference>
<dbReference type="EMBL" id="DTGA01000091">
    <property type="protein sequence ID" value="HGB30926.1"/>
    <property type="molecule type" value="Genomic_DNA"/>
</dbReference>
<reference evidence="2" key="1">
    <citation type="journal article" date="2020" name="mSystems">
        <title>Genome- and Community-Level Interaction Insights into Carbon Utilization and Element Cycling Functions of Hydrothermarchaeota in Hydrothermal Sediment.</title>
        <authorList>
            <person name="Zhou Z."/>
            <person name="Liu Y."/>
            <person name="Xu W."/>
            <person name="Pan J."/>
            <person name="Luo Z.H."/>
            <person name="Li M."/>
        </authorList>
    </citation>
    <scope>NUCLEOTIDE SEQUENCE [LARGE SCALE GENOMIC DNA]</scope>
    <source>
        <strain evidence="2">SpSt-751</strain>
    </source>
</reference>
<name>A0A7C3WLY8_9BACT</name>
<evidence type="ECO:0008006" key="3">
    <source>
        <dbReference type="Google" id="ProtNLM"/>
    </source>
</evidence>
<evidence type="ECO:0000313" key="2">
    <source>
        <dbReference type="EMBL" id="HGB30926.1"/>
    </source>
</evidence>
<gene>
    <name evidence="2" type="ORF">ENV35_03515</name>
</gene>
<comment type="caution">
    <text evidence="2">The sequence shown here is derived from an EMBL/GenBank/DDBJ whole genome shotgun (WGS) entry which is preliminary data.</text>
</comment>
<evidence type="ECO:0000256" key="1">
    <source>
        <dbReference type="SAM" id="SignalP"/>
    </source>
</evidence>
<proteinExistence type="predicted"/>